<dbReference type="PIRSF" id="PIRSF020481">
    <property type="entry name" value="BAP"/>
    <property type="match status" value="1"/>
</dbReference>
<dbReference type="Pfam" id="PF26079">
    <property type="entry name" value="Baseplate_J_C"/>
    <property type="match status" value="1"/>
</dbReference>
<name>A0A558FD42_9GAMM</name>
<dbReference type="AlphaFoldDB" id="A0A558FD42"/>
<accession>A0A558FD42</accession>
<dbReference type="Proteomes" id="UP000316981">
    <property type="component" value="Unassembled WGS sequence"/>
</dbReference>
<evidence type="ECO:0000313" key="2">
    <source>
        <dbReference type="EMBL" id="TVT83425.1"/>
    </source>
</evidence>
<dbReference type="InterPro" id="IPR014507">
    <property type="entry name" value="Baseplate_assembly_J_pred"/>
</dbReference>
<dbReference type="RefSeq" id="WP_144583191.1">
    <property type="nucleotide sequence ID" value="NZ_VMTP01000048.1"/>
</dbReference>
<dbReference type="InterPro" id="IPR052726">
    <property type="entry name" value="Phage_Baseplate_Hub"/>
</dbReference>
<dbReference type="PANTHER" id="PTHR35862:SF1">
    <property type="entry name" value="FELS-2 PROPHAGE PROTEIN"/>
    <property type="match status" value="1"/>
</dbReference>
<feature type="domain" description="Baseplate J-like C-terminal" evidence="1">
    <location>
        <begin position="219"/>
        <end position="295"/>
    </location>
</feature>
<proteinExistence type="predicted"/>
<protein>
    <submittedName>
        <fullName evidence="2">Baseplate assembly protein</fullName>
    </submittedName>
</protein>
<dbReference type="EMBL" id="VMTP01000048">
    <property type="protein sequence ID" value="TVT83425.1"/>
    <property type="molecule type" value="Genomic_DNA"/>
</dbReference>
<evidence type="ECO:0000259" key="1">
    <source>
        <dbReference type="Pfam" id="PF26079"/>
    </source>
</evidence>
<reference evidence="2 3" key="1">
    <citation type="submission" date="2019-07" db="EMBL/GenBank/DDBJ databases">
        <title>Draft Genome Sequence of the first blaOXA-58-Harboring Acinetobacter colistiniresistens clinical isolate from Brazil.</title>
        <authorList>
            <person name="Favaro L.S."/>
            <person name="Paula-Petroli S.B."/>
            <person name="Moura C.F."/>
            <person name="Tognim M.C.B."/>
            <person name="Venancio E.J."/>
            <person name="Yamada-Ogatta S.F."/>
            <person name="Carrara-Marroni F.E."/>
        </authorList>
    </citation>
    <scope>NUCLEOTIDE SEQUENCE [LARGE SCALE GENOMIC DNA]</scope>
    <source>
        <strain evidence="2 3">DL</strain>
    </source>
</reference>
<dbReference type="PANTHER" id="PTHR35862">
    <property type="entry name" value="FELS-2 PROPHAGE PROTEIN"/>
    <property type="match status" value="1"/>
</dbReference>
<comment type="caution">
    <text evidence="2">The sequence shown here is derived from an EMBL/GenBank/DDBJ whole genome shotgun (WGS) entry which is preliminary data.</text>
</comment>
<organism evidence="2 3">
    <name type="scientific">Acinetobacter colistiniresistens</name>
    <dbReference type="NCBI Taxonomy" id="280145"/>
    <lineage>
        <taxon>Bacteria</taxon>
        <taxon>Pseudomonadati</taxon>
        <taxon>Pseudomonadota</taxon>
        <taxon>Gammaproteobacteria</taxon>
        <taxon>Moraxellales</taxon>
        <taxon>Moraxellaceae</taxon>
        <taxon>Acinetobacter</taxon>
    </lineage>
</organism>
<evidence type="ECO:0000313" key="3">
    <source>
        <dbReference type="Proteomes" id="UP000316981"/>
    </source>
</evidence>
<gene>
    <name evidence="2" type="ORF">FPV60_07655</name>
</gene>
<sequence>MSVDFSQLPKPNFVDEIDYEQILAERKAFLISLYPAEEQEAITILLGRESDPLHKYLQENAYREMVLRTHINKKALATQLAFAEGADLDVWGANFDVSRLLITPADNSITPPAPAVYETDENFRYRIQKKLDALSTAGPESSYEYHTLSADGRVADVKCSSPSPAHALLTILQHNTANNASTVELNNVVLNFVSAEKKRPTGDRVQVQSAEIVNYTVEAVLVTKNVPETDSVLSSATANINNYAKTPKRIGKGVFFSDIYSALTVSGVERVELIHPTEEVHINNFQATFCTEIKLSVRNES</sequence>
<dbReference type="InterPro" id="IPR058530">
    <property type="entry name" value="Baseplate_J-like_C"/>
</dbReference>